<name>A0A9D4YN86_RHISA</name>
<keyword evidence="2" id="KW-1185">Reference proteome</keyword>
<evidence type="ECO:0000313" key="2">
    <source>
        <dbReference type="Proteomes" id="UP000821837"/>
    </source>
</evidence>
<organism evidence="1 2">
    <name type="scientific">Rhipicephalus sanguineus</name>
    <name type="common">Brown dog tick</name>
    <name type="synonym">Ixodes sanguineus</name>
    <dbReference type="NCBI Taxonomy" id="34632"/>
    <lineage>
        <taxon>Eukaryota</taxon>
        <taxon>Metazoa</taxon>
        <taxon>Ecdysozoa</taxon>
        <taxon>Arthropoda</taxon>
        <taxon>Chelicerata</taxon>
        <taxon>Arachnida</taxon>
        <taxon>Acari</taxon>
        <taxon>Parasitiformes</taxon>
        <taxon>Ixodida</taxon>
        <taxon>Ixodoidea</taxon>
        <taxon>Ixodidae</taxon>
        <taxon>Rhipicephalinae</taxon>
        <taxon>Rhipicephalus</taxon>
        <taxon>Rhipicephalus</taxon>
    </lineage>
</organism>
<gene>
    <name evidence="1" type="ORF">HPB52_010621</name>
</gene>
<dbReference type="AlphaFoldDB" id="A0A9D4YN86"/>
<dbReference type="Proteomes" id="UP000821837">
    <property type="component" value="Chromosome 1"/>
</dbReference>
<protein>
    <submittedName>
        <fullName evidence="1">Uncharacterized protein</fullName>
    </submittedName>
</protein>
<proteinExistence type="predicted"/>
<evidence type="ECO:0000313" key="1">
    <source>
        <dbReference type="EMBL" id="KAH7983291.1"/>
    </source>
</evidence>
<comment type="caution">
    <text evidence="1">The sequence shown here is derived from an EMBL/GenBank/DDBJ whole genome shotgun (WGS) entry which is preliminary data.</text>
</comment>
<accession>A0A9D4YN86</accession>
<reference evidence="1" key="2">
    <citation type="submission" date="2021-09" db="EMBL/GenBank/DDBJ databases">
        <authorList>
            <person name="Jia N."/>
            <person name="Wang J."/>
            <person name="Shi W."/>
            <person name="Du L."/>
            <person name="Sun Y."/>
            <person name="Zhan W."/>
            <person name="Jiang J."/>
            <person name="Wang Q."/>
            <person name="Zhang B."/>
            <person name="Ji P."/>
            <person name="Sakyi L.B."/>
            <person name="Cui X."/>
            <person name="Yuan T."/>
            <person name="Jiang B."/>
            <person name="Yang W."/>
            <person name="Lam T.T.-Y."/>
            <person name="Chang Q."/>
            <person name="Ding S."/>
            <person name="Wang X."/>
            <person name="Zhu J."/>
            <person name="Ruan X."/>
            <person name="Zhao L."/>
            <person name="Wei J."/>
            <person name="Que T."/>
            <person name="Du C."/>
            <person name="Cheng J."/>
            <person name="Dai P."/>
            <person name="Han X."/>
            <person name="Huang E."/>
            <person name="Gao Y."/>
            <person name="Liu J."/>
            <person name="Shao H."/>
            <person name="Ye R."/>
            <person name="Li L."/>
            <person name="Wei W."/>
            <person name="Wang X."/>
            <person name="Wang C."/>
            <person name="Huo Q."/>
            <person name="Li W."/>
            <person name="Guo W."/>
            <person name="Chen H."/>
            <person name="Chen S."/>
            <person name="Zhou L."/>
            <person name="Zhou L."/>
            <person name="Ni X."/>
            <person name="Tian J."/>
            <person name="Zhou Y."/>
            <person name="Sheng Y."/>
            <person name="Liu T."/>
            <person name="Pan Y."/>
            <person name="Xia L."/>
            <person name="Li J."/>
            <person name="Zhao F."/>
            <person name="Cao W."/>
        </authorList>
    </citation>
    <scope>NUCLEOTIDE SEQUENCE</scope>
    <source>
        <strain evidence="1">Rsan-2018</strain>
        <tissue evidence="1">Larvae</tissue>
    </source>
</reference>
<reference evidence="1" key="1">
    <citation type="journal article" date="2020" name="Cell">
        <title>Large-Scale Comparative Analyses of Tick Genomes Elucidate Their Genetic Diversity and Vector Capacities.</title>
        <authorList>
            <consortium name="Tick Genome and Microbiome Consortium (TIGMIC)"/>
            <person name="Jia N."/>
            <person name="Wang J."/>
            <person name="Shi W."/>
            <person name="Du L."/>
            <person name="Sun Y."/>
            <person name="Zhan W."/>
            <person name="Jiang J.F."/>
            <person name="Wang Q."/>
            <person name="Zhang B."/>
            <person name="Ji P."/>
            <person name="Bell-Sakyi L."/>
            <person name="Cui X.M."/>
            <person name="Yuan T.T."/>
            <person name="Jiang B.G."/>
            <person name="Yang W.F."/>
            <person name="Lam T.T."/>
            <person name="Chang Q.C."/>
            <person name="Ding S.J."/>
            <person name="Wang X.J."/>
            <person name="Zhu J.G."/>
            <person name="Ruan X.D."/>
            <person name="Zhao L."/>
            <person name="Wei J.T."/>
            <person name="Ye R.Z."/>
            <person name="Que T.C."/>
            <person name="Du C.H."/>
            <person name="Zhou Y.H."/>
            <person name="Cheng J.X."/>
            <person name="Dai P.F."/>
            <person name="Guo W.B."/>
            <person name="Han X.H."/>
            <person name="Huang E.J."/>
            <person name="Li L.F."/>
            <person name="Wei W."/>
            <person name="Gao Y.C."/>
            <person name="Liu J.Z."/>
            <person name="Shao H.Z."/>
            <person name="Wang X."/>
            <person name="Wang C.C."/>
            <person name="Yang T.C."/>
            <person name="Huo Q.B."/>
            <person name="Li W."/>
            <person name="Chen H.Y."/>
            <person name="Chen S.E."/>
            <person name="Zhou L.G."/>
            <person name="Ni X.B."/>
            <person name="Tian J.H."/>
            <person name="Sheng Y."/>
            <person name="Liu T."/>
            <person name="Pan Y.S."/>
            <person name="Xia L.Y."/>
            <person name="Li J."/>
            <person name="Zhao F."/>
            <person name="Cao W.C."/>
        </authorList>
    </citation>
    <scope>NUCLEOTIDE SEQUENCE</scope>
    <source>
        <strain evidence="1">Rsan-2018</strain>
    </source>
</reference>
<dbReference type="EMBL" id="JABSTV010001245">
    <property type="protein sequence ID" value="KAH7983291.1"/>
    <property type="molecule type" value="Genomic_DNA"/>
</dbReference>
<sequence length="293" mass="33411">MARVLVRSILQPRLVYQAQFQRLTLRDWDLLETANRDVMRAITCLPRITPIATLQEEAQLNTIDEIVHQRRMARYLKSQAVPAAAALAHYYNSTLPQPAAPLPEIPPWLKAQASDNRPLTRLRQSNRQVEQEAAVRELRKVYSCACPMPLAIQRKFNTRCLYFVSPGRKKAAASLCGDKEEREDTPLILMRQEAATPSFRRRRTSDHRGVRLRLVGRLRSNQRQLPTRIAVDLPGLQPPFDRMGGRLEQRHEGLITTHMLAACFPRRDIVARTMRVFGLCVRVLGAVPARSGV</sequence>